<accession>A0A7G1HYC1</accession>
<evidence type="ECO:0000259" key="10">
    <source>
        <dbReference type="Pfam" id="PF20258"/>
    </source>
</evidence>
<dbReference type="Pfam" id="PF20258">
    <property type="entry name" value="tRNA_Me_trans_C"/>
    <property type="match status" value="1"/>
</dbReference>
<dbReference type="Proteomes" id="UP000594042">
    <property type="component" value="Chromosome"/>
</dbReference>
<dbReference type="GO" id="GO:0005524">
    <property type="term" value="F:ATP binding"/>
    <property type="evidence" value="ECO:0007669"/>
    <property type="project" value="UniProtKB-KW"/>
</dbReference>
<keyword evidence="1 9" id="KW-0820">tRNA-binding</keyword>
<feature type="region of interest" description="Interaction with tRNA" evidence="9">
    <location>
        <begin position="287"/>
        <end position="288"/>
    </location>
</feature>
<keyword evidence="4 9" id="KW-0547">Nucleotide-binding</keyword>
<evidence type="ECO:0000313" key="13">
    <source>
        <dbReference type="Proteomes" id="UP000594042"/>
    </source>
</evidence>
<feature type="binding site" evidence="9">
    <location>
        <position position="109"/>
    </location>
    <ligand>
        <name>ATP</name>
        <dbReference type="ChEBI" id="CHEBI:30616"/>
    </ligand>
</feature>
<feature type="disulfide bond" description="Alternate" evidence="9">
    <location>
        <begin position="85"/>
        <end position="182"/>
    </location>
</feature>
<dbReference type="PANTHER" id="PTHR11933">
    <property type="entry name" value="TRNA 5-METHYLAMINOMETHYL-2-THIOURIDYLATE -METHYLTRANSFERASE"/>
    <property type="match status" value="1"/>
</dbReference>
<dbReference type="EC" id="2.8.1.13" evidence="9"/>
<dbReference type="GO" id="GO:0000049">
    <property type="term" value="F:tRNA binding"/>
    <property type="evidence" value="ECO:0007669"/>
    <property type="project" value="UniProtKB-KW"/>
</dbReference>
<dbReference type="InterPro" id="IPR014729">
    <property type="entry name" value="Rossmann-like_a/b/a_fold"/>
</dbReference>
<dbReference type="GO" id="GO:0103016">
    <property type="term" value="F:tRNA-uridine 2-sulfurtransferase activity"/>
    <property type="evidence" value="ECO:0007669"/>
    <property type="project" value="UniProtKB-EC"/>
</dbReference>
<evidence type="ECO:0000256" key="5">
    <source>
        <dbReference type="ARBA" id="ARBA00022840"/>
    </source>
</evidence>
<gene>
    <name evidence="12" type="primary">mnmA2</name>
    <name evidence="9" type="synonym">mnmA</name>
    <name evidence="12" type="ORF">Cop2CBH44_21850</name>
</gene>
<feature type="site" description="Interaction with tRNA" evidence="9">
    <location>
        <position position="320"/>
    </location>
</feature>
<comment type="caution">
    <text evidence="9">Lacks conserved residue(s) required for the propagation of feature annotation.</text>
</comment>
<feature type="binding site" evidence="9">
    <location>
        <position position="26"/>
    </location>
    <ligand>
        <name>ATP</name>
        <dbReference type="ChEBI" id="CHEBI:30616"/>
    </ligand>
</feature>
<feature type="active site" description="Nucleophile" evidence="9">
    <location>
        <position position="85"/>
    </location>
</feature>
<evidence type="ECO:0000256" key="2">
    <source>
        <dbReference type="ARBA" id="ARBA00022679"/>
    </source>
</evidence>
<evidence type="ECO:0000259" key="11">
    <source>
        <dbReference type="Pfam" id="PF20259"/>
    </source>
</evidence>
<keyword evidence="2 9" id="KW-0808">Transferase</keyword>
<comment type="subcellular location">
    <subcellularLocation>
        <location evidence="9">Cytoplasm</location>
    </subcellularLocation>
</comment>
<organism evidence="12 13">
    <name type="scientific">Coprobacter secundus subsp. similis</name>
    <dbReference type="NCBI Taxonomy" id="2751153"/>
    <lineage>
        <taxon>Bacteria</taxon>
        <taxon>Pseudomonadati</taxon>
        <taxon>Bacteroidota</taxon>
        <taxon>Bacteroidia</taxon>
        <taxon>Bacteroidales</taxon>
        <taxon>Barnesiellaceae</taxon>
        <taxon>Coprobacter</taxon>
    </lineage>
</organism>
<dbReference type="Pfam" id="PF20259">
    <property type="entry name" value="tRNA_Me_trans_M"/>
    <property type="match status" value="1"/>
</dbReference>
<proteinExistence type="inferred from homology"/>
<dbReference type="Gene3D" id="2.40.30.10">
    <property type="entry name" value="Translation factors"/>
    <property type="match status" value="1"/>
</dbReference>
<comment type="similarity">
    <text evidence="9">Belongs to the MnmA/TRMU family.</text>
</comment>
<feature type="site" description="Interaction with tRNA" evidence="9">
    <location>
        <position position="110"/>
    </location>
</feature>
<dbReference type="NCBIfam" id="NF011259">
    <property type="entry name" value="PRK14665.1"/>
    <property type="match status" value="1"/>
</dbReference>
<feature type="domain" description="tRNA-specific 2-thiouridylase MnmA-like central" evidence="11">
    <location>
        <begin position="190"/>
        <end position="252"/>
    </location>
</feature>
<dbReference type="InterPro" id="IPR046884">
    <property type="entry name" value="MnmA-like_central"/>
</dbReference>
<dbReference type="InterPro" id="IPR023382">
    <property type="entry name" value="MnmA-like_central_sf"/>
</dbReference>
<dbReference type="Gene3D" id="2.30.30.280">
    <property type="entry name" value="Adenine nucleotide alpha hydrolases-like domains"/>
    <property type="match status" value="1"/>
</dbReference>
<evidence type="ECO:0000256" key="9">
    <source>
        <dbReference type="HAMAP-Rule" id="MF_00144"/>
    </source>
</evidence>
<keyword evidence="3 9" id="KW-0819">tRNA processing</keyword>
<evidence type="ECO:0000256" key="8">
    <source>
        <dbReference type="ARBA" id="ARBA00051542"/>
    </source>
</evidence>
<protein>
    <recommendedName>
        <fullName evidence="9">tRNA-specific 2-thiouridylase MnmA</fullName>
        <ecNumber evidence="9">2.8.1.13</ecNumber>
    </recommendedName>
</protein>
<dbReference type="AlphaFoldDB" id="A0A7G1HYC1"/>
<feature type="active site" description="Cysteine persulfide intermediate" evidence="9">
    <location>
        <position position="182"/>
    </location>
</feature>
<dbReference type="EMBL" id="AP023322">
    <property type="protein sequence ID" value="BCI63832.1"/>
    <property type="molecule type" value="Genomic_DNA"/>
</dbReference>
<dbReference type="Gene3D" id="3.40.50.620">
    <property type="entry name" value="HUPs"/>
    <property type="match status" value="1"/>
</dbReference>
<dbReference type="GO" id="GO:0002143">
    <property type="term" value="P:tRNA wobble position uridine thiolation"/>
    <property type="evidence" value="ECO:0007669"/>
    <property type="project" value="TreeGrafter"/>
</dbReference>
<keyword evidence="7 9" id="KW-1015">Disulfide bond</keyword>
<evidence type="ECO:0000256" key="6">
    <source>
        <dbReference type="ARBA" id="ARBA00022884"/>
    </source>
</evidence>
<keyword evidence="13" id="KW-1185">Reference proteome</keyword>
<keyword evidence="9" id="KW-0963">Cytoplasm</keyword>
<reference evidence="13" key="1">
    <citation type="submission" date="2020-07" db="EMBL/GenBank/DDBJ databases">
        <title>Complete genome sequencing of Coprobacter sp. strain 2CBH44.</title>
        <authorList>
            <person name="Sakamoto M."/>
            <person name="Murakami T."/>
            <person name="Mori H."/>
        </authorList>
    </citation>
    <scope>NUCLEOTIDE SEQUENCE [LARGE SCALE GENOMIC DNA]</scope>
    <source>
        <strain evidence="13">2CBH44</strain>
    </source>
</reference>
<dbReference type="HAMAP" id="MF_00144">
    <property type="entry name" value="tRNA_thiouridyl_MnmA"/>
    <property type="match status" value="1"/>
</dbReference>
<evidence type="ECO:0000256" key="4">
    <source>
        <dbReference type="ARBA" id="ARBA00022741"/>
    </source>
</evidence>
<dbReference type="NCBIfam" id="NF001138">
    <property type="entry name" value="PRK00143.1"/>
    <property type="match status" value="1"/>
</dbReference>
<sequence>MSGGTDSSAAALFLQHEGYEVIGVTFRFYEPEGDTSYLDDARDTAHILGIKHQIFDVRREFEEKIISYFINEYMVGRTPVPCIVCNNSFKWPLLARIADEKGIFYIATGHYVRNKLYNNSNYIYTGLDKDKDQSFFLWGLGPDLLKRALFPLGRFTKSQVREFVRQQGLLKMADKKDSLGVCFCPGDYRSFLRNRVPKSSFNVGFYEDVSGHVLGKHEGYPFYTIGQRRGLGINLQVPMYVQAIIPGKNRIRLSPLSGLYCNTMLLKAVNIVSREDFDNQEVICRIRYRKQSVSCRVEWLSKNQVKVFFCVPEHSIAPGQAAAFYKGDRLLGGGIIEQAL</sequence>
<comment type="function">
    <text evidence="9">Catalyzes the 2-thiolation of uridine at the wobble position (U34) of tRNA, leading to the formation of s(2)U34.</text>
</comment>
<feature type="domain" description="tRNA-specific 2-thiouridylase MnmA-like C-terminal" evidence="10">
    <location>
        <begin position="263"/>
        <end position="336"/>
    </location>
</feature>
<dbReference type="PANTHER" id="PTHR11933:SF5">
    <property type="entry name" value="MITOCHONDRIAL TRNA-SPECIFIC 2-THIOURIDYLASE 1"/>
    <property type="match status" value="1"/>
</dbReference>
<name>A0A7G1HYC1_9BACT</name>
<dbReference type="CDD" id="cd01998">
    <property type="entry name" value="MnmA_TRMU-like"/>
    <property type="match status" value="1"/>
</dbReference>
<keyword evidence="5 9" id="KW-0067">ATP-binding</keyword>
<keyword evidence="6 9" id="KW-0694">RNA-binding</keyword>
<dbReference type="GO" id="GO:0005737">
    <property type="term" value="C:cytoplasm"/>
    <property type="evidence" value="ECO:0007669"/>
    <property type="project" value="UniProtKB-SubCell"/>
</dbReference>
<dbReference type="InterPro" id="IPR046885">
    <property type="entry name" value="MnmA-like_C"/>
</dbReference>
<feature type="region of interest" description="Interaction with tRNA" evidence="9">
    <location>
        <begin position="131"/>
        <end position="133"/>
    </location>
</feature>
<comment type="catalytic activity">
    <reaction evidence="8 9">
        <text>S-sulfanyl-L-cysteinyl-[protein] + uridine(34) in tRNA + AH2 + ATP = 2-thiouridine(34) in tRNA + L-cysteinyl-[protein] + A + AMP + diphosphate + H(+)</text>
        <dbReference type="Rhea" id="RHEA:47032"/>
        <dbReference type="Rhea" id="RHEA-COMP:10131"/>
        <dbReference type="Rhea" id="RHEA-COMP:11726"/>
        <dbReference type="Rhea" id="RHEA-COMP:11727"/>
        <dbReference type="Rhea" id="RHEA-COMP:11728"/>
        <dbReference type="ChEBI" id="CHEBI:13193"/>
        <dbReference type="ChEBI" id="CHEBI:15378"/>
        <dbReference type="ChEBI" id="CHEBI:17499"/>
        <dbReference type="ChEBI" id="CHEBI:29950"/>
        <dbReference type="ChEBI" id="CHEBI:30616"/>
        <dbReference type="ChEBI" id="CHEBI:33019"/>
        <dbReference type="ChEBI" id="CHEBI:61963"/>
        <dbReference type="ChEBI" id="CHEBI:65315"/>
        <dbReference type="ChEBI" id="CHEBI:87170"/>
        <dbReference type="ChEBI" id="CHEBI:456215"/>
        <dbReference type="EC" id="2.8.1.13"/>
    </reaction>
</comment>
<evidence type="ECO:0000313" key="12">
    <source>
        <dbReference type="EMBL" id="BCI63832.1"/>
    </source>
</evidence>
<evidence type="ECO:0000256" key="7">
    <source>
        <dbReference type="ARBA" id="ARBA00023157"/>
    </source>
</evidence>
<evidence type="ECO:0000256" key="3">
    <source>
        <dbReference type="ARBA" id="ARBA00022694"/>
    </source>
</evidence>
<dbReference type="SUPFAM" id="SSF52402">
    <property type="entry name" value="Adenine nucleotide alpha hydrolases-like"/>
    <property type="match status" value="1"/>
</dbReference>
<evidence type="ECO:0000256" key="1">
    <source>
        <dbReference type="ARBA" id="ARBA00022555"/>
    </source>
</evidence>
<dbReference type="Pfam" id="PF03054">
    <property type="entry name" value="tRNA_Me_trans"/>
    <property type="match status" value="1"/>
</dbReference>
<dbReference type="KEGG" id="copr:Cop2CBH44_21850"/>
<dbReference type="NCBIfam" id="TIGR00420">
    <property type="entry name" value="trmU"/>
    <property type="match status" value="1"/>
</dbReference>
<dbReference type="InterPro" id="IPR004506">
    <property type="entry name" value="MnmA-like"/>
</dbReference>